<keyword evidence="2" id="KW-1185">Reference proteome</keyword>
<dbReference type="EMBL" id="ML208727">
    <property type="protein sequence ID" value="TFK60825.1"/>
    <property type="molecule type" value="Genomic_DNA"/>
</dbReference>
<evidence type="ECO:0000313" key="1">
    <source>
        <dbReference type="EMBL" id="TFK60825.1"/>
    </source>
</evidence>
<organism evidence="1 2">
    <name type="scientific">Pluteus cervinus</name>
    <dbReference type="NCBI Taxonomy" id="181527"/>
    <lineage>
        <taxon>Eukaryota</taxon>
        <taxon>Fungi</taxon>
        <taxon>Dikarya</taxon>
        <taxon>Basidiomycota</taxon>
        <taxon>Agaricomycotina</taxon>
        <taxon>Agaricomycetes</taxon>
        <taxon>Agaricomycetidae</taxon>
        <taxon>Agaricales</taxon>
        <taxon>Pluteineae</taxon>
        <taxon>Pluteaceae</taxon>
        <taxon>Pluteus</taxon>
    </lineage>
</organism>
<reference evidence="1 2" key="1">
    <citation type="journal article" date="2019" name="Nat. Ecol. Evol.">
        <title>Megaphylogeny resolves global patterns of mushroom evolution.</title>
        <authorList>
            <person name="Varga T."/>
            <person name="Krizsan K."/>
            <person name="Foldi C."/>
            <person name="Dima B."/>
            <person name="Sanchez-Garcia M."/>
            <person name="Sanchez-Ramirez S."/>
            <person name="Szollosi G.J."/>
            <person name="Szarkandi J.G."/>
            <person name="Papp V."/>
            <person name="Albert L."/>
            <person name="Andreopoulos W."/>
            <person name="Angelini C."/>
            <person name="Antonin V."/>
            <person name="Barry K.W."/>
            <person name="Bougher N.L."/>
            <person name="Buchanan P."/>
            <person name="Buyck B."/>
            <person name="Bense V."/>
            <person name="Catcheside P."/>
            <person name="Chovatia M."/>
            <person name="Cooper J."/>
            <person name="Damon W."/>
            <person name="Desjardin D."/>
            <person name="Finy P."/>
            <person name="Geml J."/>
            <person name="Haridas S."/>
            <person name="Hughes K."/>
            <person name="Justo A."/>
            <person name="Karasinski D."/>
            <person name="Kautmanova I."/>
            <person name="Kiss B."/>
            <person name="Kocsube S."/>
            <person name="Kotiranta H."/>
            <person name="LaButti K.M."/>
            <person name="Lechner B.E."/>
            <person name="Liimatainen K."/>
            <person name="Lipzen A."/>
            <person name="Lukacs Z."/>
            <person name="Mihaltcheva S."/>
            <person name="Morgado L.N."/>
            <person name="Niskanen T."/>
            <person name="Noordeloos M.E."/>
            <person name="Ohm R.A."/>
            <person name="Ortiz-Santana B."/>
            <person name="Ovrebo C."/>
            <person name="Racz N."/>
            <person name="Riley R."/>
            <person name="Savchenko A."/>
            <person name="Shiryaev A."/>
            <person name="Soop K."/>
            <person name="Spirin V."/>
            <person name="Szebenyi C."/>
            <person name="Tomsovsky M."/>
            <person name="Tulloss R.E."/>
            <person name="Uehling J."/>
            <person name="Grigoriev I.V."/>
            <person name="Vagvolgyi C."/>
            <person name="Papp T."/>
            <person name="Martin F.M."/>
            <person name="Miettinen O."/>
            <person name="Hibbett D.S."/>
            <person name="Nagy L.G."/>
        </authorList>
    </citation>
    <scope>NUCLEOTIDE SEQUENCE [LARGE SCALE GENOMIC DNA]</scope>
    <source>
        <strain evidence="1 2">NL-1719</strain>
    </source>
</reference>
<accession>A0ACD3A562</accession>
<name>A0ACD3A562_9AGAR</name>
<evidence type="ECO:0000313" key="2">
    <source>
        <dbReference type="Proteomes" id="UP000308600"/>
    </source>
</evidence>
<dbReference type="Proteomes" id="UP000308600">
    <property type="component" value="Unassembled WGS sequence"/>
</dbReference>
<gene>
    <name evidence="1" type="ORF">BDN72DRAFT_864059</name>
</gene>
<protein>
    <submittedName>
        <fullName evidence="1">Uncharacterized protein</fullName>
    </submittedName>
</protein>
<proteinExistence type="predicted"/>
<sequence length="483" mass="51635">MPPRKGKKKARDDDEWDAAGSDATESESDYRLLEGERTLYPSDAQAILDHPGELSDEAALAVSSQQSDAASEADTDGGLEYFDDNSSSFEQGSTPPANRVTLASQLEARLTTPTSPTHQGASEAGSPDRNEYQYTAPVSHFSAAASLARSRFPSRPLGSPFSAGGSGARSRFNAGGSSARSPFNAGGSSARSPFSAGGSGAGSPFSTAGSIAPVTPTLVPNQEIGAPDFSRLEATLHDRDLTLSPLIFSGMPDDLLEEEGSMTPSQALYSTFLDSDFSFSPVVIPGFLPSSAATLEPAVHETGTPTPTSSVSPTPRQHPAIAPLVMPRTPLGLNHFNPTTEAHAAAIALIRAMRFTQRRQAMSSSSKLLDSTMSALIIQHQHLLVLVSEMLVSEYLVNHRIVSLEDLGIPRQVRYLVRNALRMMSTRQAISEGLQMYIQQHPGAQPEELEELDDLCTRLTRDLDLALVYSPTTQGPVDPRERT</sequence>